<keyword evidence="2" id="KW-0479">Metal-binding</keyword>
<dbReference type="Pfam" id="PF00465">
    <property type="entry name" value="Fe-ADH"/>
    <property type="match status" value="1"/>
</dbReference>
<dbReference type="EMBL" id="JAUSTR010000014">
    <property type="protein sequence ID" value="MDQ0163363.1"/>
    <property type="molecule type" value="Genomic_DNA"/>
</dbReference>
<evidence type="ECO:0000256" key="7">
    <source>
        <dbReference type="ARBA" id="ARBA00040132"/>
    </source>
</evidence>
<sequence>MARIINSPAKYIQGKGELQNISQHIRPLGKSFLIIADEFVLGLTRETIEQSFSDQEGTLTFETFRGECSKQEVSRLQTIVQENDIDVIVGVGGGKTLDTAKAVAYYSKLPVVIVPTIASTDAPCSALSVLYTEEGVFDEYLILPKNPDIVLVDTQIVANAPARLLAAGIGDALATYVEARACYEANAIPMAGGTITKAAISLAELCQQTLFEDGVKAFLAVEQNLVTKAVENIVEANTYLSGVGFESGGLAAAHAIHNGFTVIDDPHHLYHGEKVAFGTITQLVLENRSIEEIQKYVNLCAEIGLPVTLEEMGITEDIESKIRKVAEASCQEGETIHNMPFPVTPDDVYAAILAANTIGKKLKS</sequence>
<dbReference type="CDD" id="cd08170">
    <property type="entry name" value="GlyDH"/>
    <property type="match status" value="1"/>
</dbReference>
<dbReference type="Gene3D" id="3.40.50.1970">
    <property type="match status" value="1"/>
</dbReference>
<dbReference type="InterPro" id="IPR016205">
    <property type="entry name" value="Glycerol_DH"/>
</dbReference>
<dbReference type="Gene3D" id="1.20.1090.10">
    <property type="entry name" value="Dehydroquinate synthase-like - alpha domain"/>
    <property type="match status" value="1"/>
</dbReference>
<organism evidence="10 11">
    <name type="scientific">Aeribacillus alveayuensis</name>
    <dbReference type="NCBI Taxonomy" id="279215"/>
    <lineage>
        <taxon>Bacteria</taxon>
        <taxon>Bacillati</taxon>
        <taxon>Bacillota</taxon>
        <taxon>Bacilli</taxon>
        <taxon>Bacillales</taxon>
        <taxon>Bacillaceae</taxon>
        <taxon>Aeribacillus</taxon>
    </lineage>
</organism>
<dbReference type="SUPFAM" id="SSF56796">
    <property type="entry name" value="Dehydroquinate synthase-like"/>
    <property type="match status" value="1"/>
</dbReference>
<evidence type="ECO:0000256" key="4">
    <source>
        <dbReference type="ARBA" id="ARBA00023027"/>
    </source>
</evidence>
<dbReference type="Proteomes" id="UP001225646">
    <property type="component" value="Unassembled WGS sequence"/>
</dbReference>
<feature type="domain" description="Alcohol dehydrogenase iron-type/glycerol dehydrogenase GldA" evidence="9">
    <location>
        <begin position="8"/>
        <end position="154"/>
    </location>
</feature>
<evidence type="ECO:0000259" key="9">
    <source>
        <dbReference type="Pfam" id="PF00465"/>
    </source>
</evidence>
<protein>
    <recommendedName>
        <fullName evidence="7">Glycerol dehydrogenase</fullName>
        <ecNumber evidence="6">1.1.1.6</ecNumber>
    </recommendedName>
</protein>
<dbReference type="InterPro" id="IPR001670">
    <property type="entry name" value="ADH_Fe/GldA"/>
</dbReference>
<gene>
    <name evidence="10" type="ORF">J2S06_002443</name>
</gene>
<dbReference type="NCBIfam" id="NF006941">
    <property type="entry name" value="PRK09423.1"/>
    <property type="match status" value="1"/>
</dbReference>
<dbReference type="PIRSF" id="PIRSF000112">
    <property type="entry name" value="Glycerol_dehydrogenase"/>
    <property type="match status" value="1"/>
</dbReference>
<evidence type="ECO:0000256" key="3">
    <source>
        <dbReference type="ARBA" id="ARBA00023002"/>
    </source>
</evidence>
<dbReference type="PANTHER" id="PTHR43616:SF5">
    <property type="entry name" value="GLYCEROL DEHYDROGENASE 1"/>
    <property type="match status" value="1"/>
</dbReference>
<evidence type="ECO:0000256" key="1">
    <source>
        <dbReference type="ARBA" id="ARBA00007358"/>
    </source>
</evidence>
<comment type="pathway">
    <text evidence="5">Polyol metabolism; glycerol fermentation; glycerone phosphate from glycerol (oxidative route): step 1/2.</text>
</comment>
<dbReference type="RefSeq" id="WP_419152488.1">
    <property type="nucleotide sequence ID" value="NZ_JAUSTR010000014.1"/>
</dbReference>
<comment type="similarity">
    <text evidence="1">Belongs to the iron-containing alcohol dehydrogenase family.</text>
</comment>
<accession>A0ABT9VQU7</accession>
<evidence type="ECO:0000313" key="10">
    <source>
        <dbReference type="EMBL" id="MDQ0163363.1"/>
    </source>
</evidence>
<keyword evidence="4" id="KW-0520">NAD</keyword>
<dbReference type="InterPro" id="IPR018211">
    <property type="entry name" value="ADH_Fe_CS"/>
</dbReference>
<dbReference type="EC" id="1.1.1.6" evidence="6"/>
<evidence type="ECO:0000256" key="5">
    <source>
        <dbReference type="ARBA" id="ARBA00037918"/>
    </source>
</evidence>
<evidence type="ECO:0000256" key="6">
    <source>
        <dbReference type="ARBA" id="ARBA00039147"/>
    </source>
</evidence>
<dbReference type="PROSITE" id="PS00060">
    <property type="entry name" value="ADH_IRON_2"/>
    <property type="match status" value="1"/>
</dbReference>
<name>A0ABT9VQU7_9BACI</name>
<dbReference type="GO" id="GO:0008888">
    <property type="term" value="F:glycerol dehydrogenase (NAD+) activity"/>
    <property type="evidence" value="ECO:0007669"/>
    <property type="project" value="UniProtKB-EC"/>
</dbReference>
<evidence type="ECO:0000313" key="11">
    <source>
        <dbReference type="Proteomes" id="UP001225646"/>
    </source>
</evidence>
<proteinExistence type="inferred from homology"/>
<evidence type="ECO:0000256" key="8">
    <source>
        <dbReference type="ARBA" id="ARBA00049006"/>
    </source>
</evidence>
<dbReference type="PROSITE" id="PS00913">
    <property type="entry name" value="ADH_IRON_1"/>
    <property type="match status" value="1"/>
</dbReference>
<comment type="catalytic activity">
    <reaction evidence="8">
        <text>glycerol + NAD(+) = dihydroxyacetone + NADH + H(+)</text>
        <dbReference type="Rhea" id="RHEA:13769"/>
        <dbReference type="ChEBI" id="CHEBI:15378"/>
        <dbReference type="ChEBI" id="CHEBI:16016"/>
        <dbReference type="ChEBI" id="CHEBI:17754"/>
        <dbReference type="ChEBI" id="CHEBI:57540"/>
        <dbReference type="ChEBI" id="CHEBI:57945"/>
        <dbReference type="EC" id="1.1.1.6"/>
    </reaction>
</comment>
<keyword evidence="11" id="KW-1185">Reference proteome</keyword>
<comment type="caution">
    <text evidence="10">The sequence shown here is derived from an EMBL/GenBank/DDBJ whole genome shotgun (WGS) entry which is preliminary data.</text>
</comment>
<dbReference type="PANTHER" id="PTHR43616">
    <property type="entry name" value="GLYCEROL DEHYDROGENASE"/>
    <property type="match status" value="1"/>
</dbReference>
<reference evidence="10 11" key="1">
    <citation type="submission" date="2023-07" db="EMBL/GenBank/DDBJ databases">
        <title>Genomic Encyclopedia of Type Strains, Phase IV (KMG-IV): sequencing the most valuable type-strain genomes for metagenomic binning, comparative biology and taxonomic classification.</title>
        <authorList>
            <person name="Goeker M."/>
        </authorList>
    </citation>
    <scope>NUCLEOTIDE SEQUENCE [LARGE SCALE GENOMIC DNA]</scope>
    <source>
        <strain evidence="10 11">DSM 19092</strain>
    </source>
</reference>
<evidence type="ECO:0000256" key="2">
    <source>
        <dbReference type="ARBA" id="ARBA00022723"/>
    </source>
</evidence>
<keyword evidence="3 10" id="KW-0560">Oxidoreductase</keyword>